<dbReference type="GeneID" id="78219007"/>
<accession>A0ABR8IMY1</accession>
<dbReference type="EMBL" id="JACJTM010000003">
    <property type="protein sequence ID" value="MBD2684119.1"/>
    <property type="molecule type" value="Genomic_DNA"/>
</dbReference>
<protein>
    <submittedName>
        <fullName evidence="1">Uncharacterized protein</fullName>
    </submittedName>
</protein>
<name>A0ABR8IMY1_APHFL</name>
<organism evidence="1 2">
    <name type="scientific">Aphanizomenon flos-aquae FACHB-1249</name>
    <dbReference type="NCBI Taxonomy" id="2692889"/>
    <lineage>
        <taxon>Bacteria</taxon>
        <taxon>Bacillati</taxon>
        <taxon>Cyanobacteriota</taxon>
        <taxon>Cyanophyceae</taxon>
        <taxon>Nostocales</taxon>
        <taxon>Aphanizomenonaceae</taxon>
        <taxon>Aphanizomenon</taxon>
    </lineage>
</organism>
<proteinExistence type="predicted"/>
<gene>
    <name evidence="1" type="ORF">H6G43_02440</name>
</gene>
<sequence>MLESFDLKQKSKQLLEIAKIGVEKAIETDEATATDWINQQLAILGIDIKSIIS</sequence>
<reference evidence="1 2" key="1">
    <citation type="journal article" date="2020" name="ISME J.">
        <title>Comparative genomics reveals insights into cyanobacterial evolution and habitat adaptation.</title>
        <authorList>
            <person name="Chen M.Y."/>
            <person name="Teng W.K."/>
            <person name="Zhao L."/>
            <person name="Hu C.X."/>
            <person name="Zhou Y.K."/>
            <person name="Han B.P."/>
            <person name="Song L.R."/>
            <person name="Shu W.S."/>
        </authorList>
    </citation>
    <scope>NUCLEOTIDE SEQUENCE [LARGE SCALE GENOMIC DNA]</scope>
    <source>
        <strain evidence="1 2">FACHB-1249</strain>
    </source>
</reference>
<dbReference type="Proteomes" id="UP000660270">
    <property type="component" value="Unassembled WGS sequence"/>
</dbReference>
<keyword evidence="2" id="KW-1185">Reference proteome</keyword>
<evidence type="ECO:0000313" key="1">
    <source>
        <dbReference type="EMBL" id="MBD2684119.1"/>
    </source>
</evidence>
<dbReference type="RefSeq" id="WP_168636101.1">
    <property type="nucleotide sequence ID" value="NZ_JACJTM010000003.1"/>
</dbReference>
<evidence type="ECO:0000313" key="2">
    <source>
        <dbReference type="Proteomes" id="UP000660270"/>
    </source>
</evidence>
<comment type="caution">
    <text evidence="1">The sequence shown here is derived from an EMBL/GenBank/DDBJ whole genome shotgun (WGS) entry which is preliminary data.</text>
</comment>